<dbReference type="EMBL" id="HACA01008421">
    <property type="protein sequence ID" value="CDW25782.1"/>
    <property type="molecule type" value="Transcribed_RNA"/>
</dbReference>
<organism evidence="1">
    <name type="scientific">Lepeophtheirus salmonis</name>
    <name type="common">Salmon louse</name>
    <name type="synonym">Caligus salmonis</name>
    <dbReference type="NCBI Taxonomy" id="72036"/>
    <lineage>
        <taxon>Eukaryota</taxon>
        <taxon>Metazoa</taxon>
        <taxon>Ecdysozoa</taxon>
        <taxon>Arthropoda</taxon>
        <taxon>Crustacea</taxon>
        <taxon>Multicrustacea</taxon>
        <taxon>Hexanauplia</taxon>
        <taxon>Copepoda</taxon>
        <taxon>Siphonostomatoida</taxon>
        <taxon>Caligidae</taxon>
        <taxon>Lepeophtheirus</taxon>
    </lineage>
</organism>
<evidence type="ECO:0000313" key="1">
    <source>
        <dbReference type="EMBL" id="CDW25782.1"/>
    </source>
</evidence>
<accession>A0A0K2TJG2</accession>
<protein>
    <submittedName>
        <fullName evidence="1">Uncharacterized protein</fullName>
    </submittedName>
</protein>
<sequence>MTVGLDTPVNILTPLPDKIPRYDDSTSEQIQTGTVVL</sequence>
<reference evidence="1" key="1">
    <citation type="submission" date="2014-05" db="EMBL/GenBank/DDBJ databases">
        <authorList>
            <person name="Chronopoulou M."/>
        </authorList>
    </citation>
    <scope>NUCLEOTIDE SEQUENCE</scope>
    <source>
        <tissue evidence="1">Whole organism</tissue>
    </source>
</reference>
<name>A0A0K2TJG2_LEPSM</name>
<proteinExistence type="predicted"/>
<dbReference type="AlphaFoldDB" id="A0A0K2TJG2"/>